<evidence type="ECO:0000256" key="1">
    <source>
        <dbReference type="SAM" id="SignalP"/>
    </source>
</evidence>
<dbReference type="EMBL" id="JMCG01000001">
    <property type="protein sequence ID" value="KGK10393.1"/>
    <property type="molecule type" value="Genomic_DNA"/>
</dbReference>
<evidence type="ECO:0000313" key="2">
    <source>
        <dbReference type="EMBL" id="KGK10393.1"/>
    </source>
</evidence>
<dbReference type="RefSeq" id="WP_039424054.1">
    <property type="nucleotide sequence ID" value="NZ_CP061845.1"/>
</dbReference>
<dbReference type="Proteomes" id="UP000029994">
    <property type="component" value="Unassembled WGS sequence"/>
</dbReference>
<comment type="caution">
    <text evidence="2">The sequence shown here is derived from an EMBL/GenBank/DDBJ whole genome shotgun (WGS) entry which is preliminary data.</text>
</comment>
<dbReference type="PROSITE" id="PS51257">
    <property type="entry name" value="PROKAR_LIPOPROTEIN"/>
    <property type="match status" value="1"/>
</dbReference>
<sequence>MKRWALATLSLALLAGCSTPPAISWQQDNQVTVNQSVIELKSTLWVNQMPMVGEEETQSLHGSLYLSSNGELPASLTVNHLTIKQDEQQWNLSESNLEVRTHSENQWEVAFNWQGEFDMEKPVDIALQLENQATILWLVERKVAIDKVY</sequence>
<dbReference type="eggNOG" id="ENOG5031MZ1">
    <property type="taxonomic scope" value="Bacteria"/>
</dbReference>
<protein>
    <submittedName>
        <fullName evidence="2">DNA polymerase III subunit beta</fullName>
    </submittedName>
</protein>
<dbReference type="GeneID" id="43682232"/>
<organism evidence="2 3">
    <name type="scientific">Vibrio navarrensis</name>
    <dbReference type="NCBI Taxonomy" id="29495"/>
    <lineage>
        <taxon>Bacteria</taxon>
        <taxon>Pseudomonadati</taxon>
        <taxon>Pseudomonadota</taxon>
        <taxon>Gammaproteobacteria</taxon>
        <taxon>Vibrionales</taxon>
        <taxon>Vibrionaceae</taxon>
        <taxon>Vibrio</taxon>
    </lineage>
</organism>
<proteinExistence type="predicted"/>
<feature type="signal peptide" evidence="1">
    <location>
        <begin position="1"/>
        <end position="24"/>
    </location>
</feature>
<reference evidence="2 3" key="1">
    <citation type="submission" date="2014-04" db="EMBL/GenBank/DDBJ databases">
        <title>Genome sequencing of Vibrio navarrensis strains.</title>
        <authorList>
            <person name="Gladney L.M."/>
            <person name="Katz L.S."/>
            <person name="Marino-Ramirez L."/>
            <person name="Jordan I.K."/>
        </authorList>
    </citation>
    <scope>NUCLEOTIDE SEQUENCE [LARGE SCALE GENOMIC DNA]</scope>
    <source>
        <strain evidence="2 3">ATCC 51183</strain>
    </source>
</reference>
<name>A0A099LQE3_9VIBR</name>
<dbReference type="STRING" id="29495.EA26_03325"/>
<evidence type="ECO:0000313" key="3">
    <source>
        <dbReference type="Proteomes" id="UP000029994"/>
    </source>
</evidence>
<feature type="chain" id="PRO_5001958231" evidence="1">
    <location>
        <begin position="25"/>
        <end position="149"/>
    </location>
</feature>
<accession>A0A099LQE3</accession>
<dbReference type="AlphaFoldDB" id="A0A099LQE3"/>
<keyword evidence="1" id="KW-0732">Signal</keyword>
<keyword evidence="3" id="KW-1185">Reference proteome</keyword>
<gene>
    <name evidence="2" type="ORF">EA26_03325</name>
</gene>